<name>M0QMD6_9ACTN</name>
<dbReference type="EMBL" id="BANX01000025">
    <property type="protein sequence ID" value="GAC69441.1"/>
    <property type="molecule type" value="Genomic_DNA"/>
</dbReference>
<dbReference type="SUPFAM" id="SSF51735">
    <property type="entry name" value="NAD(P)-binding Rossmann-fold domains"/>
    <property type="match status" value="1"/>
</dbReference>
<evidence type="ECO:0000313" key="3">
    <source>
        <dbReference type="Proteomes" id="UP000011666"/>
    </source>
</evidence>
<dbReference type="STRING" id="1223545.GS4_25_00110"/>
<dbReference type="PANTHER" id="PTHR12126">
    <property type="entry name" value="NADH-UBIQUINONE OXIDOREDUCTASE 39 KDA SUBUNIT-RELATED"/>
    <property type="match status" value="1"/>
</dbReference>
<reference evidence="2 3" key="1">
    <citation type="submission" date="2013-01" db="EMBL/GenBank/DDBJ databases">
        <title>Whole genome shotgun sequence of Gordonia soli NBRC 108243.</title>
        <authorList>
            <person name="Isaki-Nakamura S."/>
            <person name="Hosoyama A."/>
            <person name="Tsuchikane K."/>
            <person name="Ando Y."/>
            <person name="Baba S."/>
            <person name="Ohji S."/>
            <person name="Hamada M."/>
            <person name="Tamura T."/>
            <person name="Yamazoe A."/>
            <person name="Yamazaki S."/>
            <person name="Fujita N."/>
        </authorList>
    </citation>
    <scope>NUCLEOTIDE SEQUENCE [LARGE SCALE GENOMIC DNA]</scope>
    <source>
        <strain evidence="2 3">NBRC 108243</strain>
    </source>
</reference>
<gene>
    <name evidence="2" type="ORF">GS4_25_00110</name>
</gene>
<keyword evidence="3" id="KW-1185">Reference proteome</keyword>
<evidence type="ECO:0000313" key="2">
    <source>
        <dbReference type="EMBL" id="GAC69441.1"/>
    </source>
</evidence>
<dbReference type="InterPro" id="IPR016040">
    <property type="entry name" value="NAD(P)-bd_dom"/>
</dbReference>
<dbReference type="GO" id="GO:0044877">
    <property type="term" value="F:protein-containing complex binding"/>
    <property type="evidence" value="ECO:0007669"/>
    <property type="project" value="TreeGrafter"/>
</dbReference>
<dbReference type="InterPro" id="IPR036291">
    <property type="entry name" value="NAD(P)-bd_dom_sf"/>
</dbReference>
<dbReference type="PANTHER" id="PTHR12126:SF11">
    <property type="entry name" value="NADH DEHYDROGENASE [UBIQUINONE] 1 ALPHA SUBCOMPLEX SUBUNIT 9, MITOCHONDRIAL"/>
    <property type="match status" value="1"/>
</dbReference>
<accession>M0QMD6</accession>
<sequence>MVERMRLLVTGATGYVGSRLVCTLLGRGHEVVVTSRNADSLRRFSWHDRVTPVAMDAHDADSVAAALRTAGDVDALYYLLHGIGEADFRDADRAAARTVAEASRDAGVGRIIYLGGFVPDGGENGLSTHLASRAEVGDALSVPDGPDVVWLRAAVVLGAGSTSFEIIRYLSDRLPVIPLPSWIDNPMDPISIRDVLYYLAEVADPVVTAGAYDIAGPDRGKYRTMIEEYLRAIPHPRLRVWAPPVPTRLAGAVGGAVIPVPFALTADLVTSLDHPMNASENRIRSIVPDPPGGLLPIRVAVRAAVHSRYPRPVCELADVHHLAETDPDWAGGDWVRLRRGVRNGVRGVIDTATAPIRLASSLASWP</sequence>
<comment type="caution">
    <text evidence="2">The sequence shown here is derived from an EMBL/GenBank/DDBJ whole genome shotgun (WGS) entry which is preliminary data.</text>
</comment>
<evidence type="ECO:0000259" key="1">
    <source>
        <dbReference type="Pfam" id="PF13460"/>
    </source>
</evidence>
<proteinExistence type="predicted"/>
<feature type="domain" description="NAD(P)-binding" evidence="1">
    <location>
        <begin position="11"/>
        <end position="116"/>
    </location>
</feature>
<dbReference type="Proteomes" id="UP000011666">
    <property type="component" value="Unassembled WGS sequence"/>
</dbReference>
<protein>
    <submittedName>
        <fullName evidence="2">NAD-dependent epimerase/dehydratase family protein</fullName>
    </submittedName>
</protein>
<dbReference type="InterPro" id="IPR051207">
    <property type="entry name" value="ComplexI_NDUFA9_subunit"/>
</dbReference>
<dbReference type="eggNOG" id="COG0702">
    <property type="taxonomic scope" value="Bacteria"/>
</dbReference>
<dbReference type="AlphaFoldDB" id="M0QMD6"/>
<dbReference type="Pfam" id="PF13460">
    <property type="entry name" value="NAD_binding_10"/>
    <property type="match status" value="1"/>
</dbReference>
<organism evidence="2 3">
    <name type="scientific">Gordonia soli NBRC 108243</name>
    <dbReference type="NCBI Taxonomy" id="1223545"/>
    <lineage>
        <taxon>Bacteria</taxon>
        <taxon>Bacillati</taxon>
        <taxon>Actinomycetota</taxon>
        <taxon>Actinomycetes</taxon>
        <taxon>Mycobacteriales</taxon>
        <taxon>Gordoniaceae</taxon>
        <taxon>Gordonia</taxon>
    </lineage>
</organism>
<dbReference type="Gene3D" id="3.40.50.720">
    <property type="entry name" value="NAD(P)-binding Rossmann-like Domain"/>
    <property type="match status" value="1"/>
</dbReference>